<evidence type="ECO:0000256" key="1">
    <source>
        <dbReference type="SAM" id="MobiDB-lite"/>
    </source>
</evidence>
<evidence type="ECO:0000313" key="3">
    <source>
        <dbReference type="EMBL" id="PAX48234.1"/>
    </source>
</evidence>
<feature type="transmembrane region" description="Helical" evidence="2">
    <location>
        <begin position="29"/>
        <end position="50"/>
    </location>
</feature>
<sequence length="121" mass="13715">MNENQNSQDVNSQLIKFFKDTERSSSNKLWSNLCIFAFIIIVESVILFSLAYGKKKDALQSFFLAMIPAVVTTGAAMYQANEYDVDKEKSLLCKQYKNIIESPTSQNNDPKLTTSQESEVK</sequence>
<feature type="transmembrane region" description="Helical" evidence="2">
    <location>
        <begin position="62"/>
        <end position="80"/>
    </location>
</feature>
<proteinExistence type="predicted"/>
<organism evidence="3 4">
    <name type="scientific">Brunnivagina elsteri CCALA 953</name>
    <dbReference type="NCBI Taxonomy" id="987040"/>
    <lineage>
        <taxon>Bacteria</taxon>
        <taxon>Bacillati</taxon>
        <taxon>Cyanobacteriota</taxon>
        <taxon>Cyanophyceae</taxon>
        <taxon>Nostocales</taxon>
        <taxon>Calotrichaceae</taxon>
        <taxon>Brunnivagina</taxon>
    </lineage>
</organism>
<evidence type="ECO:0000256" key="2">
    <source>
        <dbReference type="SAM" id="Phobius"/>
    </source>
</evidence>
<comment type="caution">
    <text evidence="3">The sequence shown here is derived from an EMBL/GenBank/DDBJ whole genome shotgun (WGS) entry which is preliminary data.</text>
</comment>
<keyword evidence="2" id="KW-0472">Membrane</keyword>
<reference evidence="3 4" key="1">
    <citation type="submission" date="2017-08" db="EMBL/GenBank/DDBJ databases">
        <title>Draft genome sequence of filamentous cyanobacterium Calothrix elsteri CCALA 953.</title>
        <authorList>
            <person name="Gagunashvili A.N."/>
            <person name="Elster J."/>
            <person name="Andresson O.S."/>
        </authorList>
    </citation>
    <scope>NUCLEOTIDE SEQUENCE [LARGE SCALE GENOMIC DNA]</scope>
    <source>
        <strain evidence="3 4">CCALA 953</strain>
    </source>
</reference>
<dbReference type="Proteomes" id="UP000218238">
    <property type="component" value="Unassembled WGS sequence"/>
</dbReference>
<dbReference type="EMBL" id="NTFS01000570">
    <property type="protein sequence ID" value="PAX48234.1"/>
    <property type="molecule type" value="Genomic_DNA"/>
</dbReference>
<keyword evidence="2" id="KW-0812">Transmembrane</keyword>
<accession>A0A2A2TAT7</accession>
<keyword evidence="2" id="KW-1133">Transmembrane helix</keyword>
<keyword evidence="4" id="KW-1185">Reference proteome</keyword>
<gene>
    <name evidence="3" type="ORF">CK510_28480</name>
</gene>
<name>A0A2A2TAT7_9CYAN</name>
<dbReference type="AlphaFoldDB" id="A0A2A2TAT7"/>
<feature type="region of interest" description="Disordered" evidence="1">
    <location>
        <begin position="102"/>
        <end position="121"/>
    </location>
</feature>
<protein>
    <submittedName>
        <fullName evidence="3">Uncharacterized protein</fullName>
    </submittedName>
</protein>
<dbReference type="RefSeq" id="WP_095724845.1">
    <property type="nucleotide sequence ID" value="NZ_NTFS01000570.1"/>
</dbReference>
<evidence type="ECO:0000313" key="4">
    <source>
        <dbReference type="Proteomes" id="UP000218238"/>
    </source>
</evidence>